<keyword evidence="1" id="KW-0812">Transmembrane</keyword>
<proteinExistence type="predicted"/>
<keyword evidence="3" id="KW-1185">Reference proteome</keyword>
<dbReference type="AlphaFoldDB" id="A0A833WFU9"/>
<feature type="transmembrane region" description="Helical" evidence="1">
    <location>
        <begin position="50"/>
        <end position="67"/>
    </location>
</feature>
<evidence type="ECO:0000313" key="3">
    <source>
        <dbReference type="Proteomes" id="UP000602510"/>
    </source>
</evidence>
<dbReference type="Proteomes" id="UP000602510">
    <property type="component" value="Unassembled WGS sequence"/>
</dbReference>
<accession>A0A833WFU9</accession>
<name>A0A833WFU9_PHYIN</name>
<gene>
    <name evidence="2" type="ORF">GN244_ATG07412</name>
</gene>
<sequence>MHFHWLCDLSQILVSKLAKQWRQCEQPRLRFGSLLAHCSQKRRQHTFRKTLLATTYLSCCSIPYFWICICIKIPGSKLPMLALVVLCIAENTATQ</sequence>
<keyword evidence="1" id="KW-0472">Membrane</keyword>
<organism evidence="2 3">
    <name type="scientific">Phytophthora infestans</name>
    <name type="common">Potato late blight agent</name>
    <name type="synonym">Botrytis infestans</name>
    <dbReference type="NCBI Taxonomy" id="4787"/>
    <lineage>
        <taxon>Eukaryota</taxon>
        <taxon>Sar</taxon>
        <taxon>Stramenopiles</taxon>
        <taxon>Oomycota</taxon>
        <taxon>Peronosporomycetes</taxon>
        <taxon>Peronosporales</taxon>
        <taxon>Peronosporaceae</taxon>
        <taxon>Phytophthora</taxon>
    </lineage>
</organism>
<evidence type="ECO:0000313" key="2">
    <source>
        <dbReference type="EMBL" id="KAF4040372.1"/>
    </source>
</evidence>
<reference evidence="2" key="1">
    <citation type="submission" date="2020-04" db="EMBL/GenBank/DDBJ databases">
        <title>Hybrid Assembly of Korean Phytophthora infestans isolates.</title>
        <authorList>
            <person name="Prokchorchik M."/>
            <person name="Lee Y."/>
            <person name="Seo J."/>
            <person name="Cho J.-H."/>
            <person name="Park Y.-E."/>
            <person name="Jang D.-C."/>
            <person name="Im J.-S."/>
            <person name="Choi J.-G."/>
            <person name="Park H.-J."/>
            <person name="Lee G.-B."/>
            <person name="Lee Y.-G."/>
            <person name="Hong S.-Y."/>
            <person name="Cho K."/>
            <person name="Sohn K.H."/>
        </authorList>
    </citation>
    <scope>NUCLEOTIDE SEQUENCE</scope>
    <source>
        <strain evidence="2">KR_1_A1</strain>
    </source>
</reference>
<dbReference type="EMBL" id="WSZM01000147">
    <property type="protein sequence ID" value="KAF4040372.1"/>
    <property type="molecule type" value="Genomic_DNA"/>
</dbReference>
<keyword evidence="1" id="KW-1133">Transmembrane helix</keyword>
<evidence type="ECO:0000256" key="1">
    <source>
        <dbReference type="SAM" id="Phobius"/>
    </source>
</evidence>
<protein>
    <submittedName>
        <fullName evidence="2">Uncharacterized protein</fullName>
    </submittedName>
</protein>
<comment type="caution">
    <text evidence="2">The sequence shown here is derived from an EMBL/GenBank/DDBJ whole genome shotgun (WGS) entry which is preliminary data.</text>
</comment>